<feature type="transmembrane region" description="Helical" evidence="2">
    <location>
        <begin position="220"/>
        <end position="243"/>
    </location>
</feature>
<name>A0A6G1LMV0_9PEZI</name>
<evidence type="ECO:0000256" key="1">
    <source>
        <dbReference type="SAM" id="MobiDB-lite"/>
    </source>
</evidence>
<keyword evidence="2" id="KW-1133">Transmembrane helix</keyword>
<evidence type="ECO:0000313" key="4">
    <source>
        <dbReference type="EMBL" id="KAF2774271.1"/>
    </source>
</evidence>
<dbReference type="Proteomes" id="UP000799436">
    <property type="component" value="Unassembled WGS sequence"/>
</dbReference>
<gene>
    <name evidence="4" type="ORF">EJ03DRAFT_379414</name>
</gene>
<reference evidence="4" key="1">
    <citation type="journal article" date="2020" name="Stud. Mycol.">
        <title>101 Dothideomycetes genomes: a test case for predicting lifestyles and emergence of pathogens.</title>
        <authorList>
            <person name="Haridas S."/>
            <person name="Albert R."/>
            <person name="Binder M."/>
            <person name="Bloem J."/>
            <person name="Labutti K."/>
            <person name="Salamov A."/>
            <person name="Andreopoulos B."/>
            <person name="Baker S."/>
            <person name="Barry K."/>
            <person name="Bills G."/>
            <person name="Bluhm B."/>
            <person name="Cannon C."/>
            <person name="Castanera R."/>
            <person name="Culley D."/>
            <person name="Daum C."/>
            <person name="Ezra D."/>
            <person name="Gonzalez J."/>
            <person name="Henrissat B."/>
            <person name="Kuo A."/>
            <person name="Liang C."/>
            <person name="Lipzen A."/>
            <person name="Lutzoni F."/>
            <person name="Magnuson J."/>
            <person name="Mondo S."/>
            <person name="Nolan M."/>
            <person name="Ohm R."/>
            <person name="Pangilinan J."/>
            <person name="Park H.-J."/>
            <person name="Ramirez L."/>
            <person name="Alfaro M."/>
            <person name="Sun H."/>
            <person name="Tritt A."/>
            <person name="Yoshinaga Y."/>
            <person name="Zwiers L.-H."/>
            <person name="Turgeon B."/>
            <person name="Goodwin S."/>
            <person name="Spatafora J."/>
            <person name="Crous P."/>
            <person name="Grigoriev I."/>
        </authorList>
    </citation>
    <scope>NUCLEOTIDE SEQUENCE</scope>
    <source>
        <strain evidence="4">CBS 116005</strain>
    </source>
</reference>
<dbReference type="EMBL" id="ML995808">
    <property type="protein sequence ID" value="KAF2774271.1"/>
    <property type="molecule type" value="Genomic_DNA"/>
</dbReference>
<accession>A0A6G1LMV0</accession>
<evidence type="ECO:0000313" key="5">
    <source>
        <dbReference type="Proteomes" id="UP000799436"/>
    </source>
</evidence>
<evidence type="ECO:0000256" key="3">
    <source>
        <dbReference type="SAM" id="SignalP"/>
    </source>
</evidence>
<keyword evidence="5" id="KW-1185">Reference proteome</keyword>
<dbReference type="OrthoDB" id="5215637at2759"/>
<feature type="signal peptide" evidence="3">
    <location>
        <begin position="1"/>
        <end position="21"/>
    </location>
</feature>
<keyword evidence="2" id="KW-0472">Membrane</keyword>
<feature type="region of interest" description="Disordered" evidence="1">
    <location>
        <begin position="105"/>
        <end position="177"/>
    </location>
</feature>
<sequence length="381" mass="39003">MGLLLRSIPTTALSLLLFAHASRYTCTDQTWQSSACPLFCAYAGAGDNSPAAGDQALRQDDDGDWCCDYNRDASKPCTNQTDAVFFSLPSGTTLASISTLVPTTSAASVSNGPLSTTQGTPVSTAGDSQSIASSGSRTSSSSSSTTSSSAGSTTSESTTSSTTTSAQTSTISSSIVTTGSNGAATTIVTTEIQISTPTPASDPSPSPTASNSSHSNHVGLIAGVATGVPAFLLASAAITLIYLKRRRTQSKLPAISAAHNESYTDDFDKKYGTQVGSLPSDGRAPELDSYPIASPSSKDGSSELDASRPTSGVSAMTAGGLHSPAKSQGHGVSPASNLHVVNEENEPAELWGGYVPYRPPQGGLPPMMQPRRPKEDDGYEQ</sequence>
<keyword evidence="2" id="KW-0812">Transmembrane</keyword>
<evidence type="ECO:0008006" key="6">
    <source>
        <dbReference type="Google" id="ProtNLM"/>
    </source>
</evidence>
<feature type="compositionally biased region" description="Low complexity" evidence="1">
    <location>
        <begin position="128"/>
        <end position="177"/>
    </location>
</feature>
<organism evidence="4 5">
    <name type="scientific">Teratosphaeria nubilosa</name>
    <dbReference type="NCBI Taxonomy" id="161662"/>
    <lineage>
        <taxon>Eukaryota</taxon>
        <taxon>Fungi</taxon>
        <taxon>Dikarya</taxon>
        <taxon>Ascomycota</taxon>
        <taxon>Pezizomycotina</taxon>
        <taxon>Dothideomycetes</taxon>
        <taxon>Dothideomycetidae</taxon>
        <taxon>Mycosphaerellales</taxon>
        <taxon>Teratosphaeriaceae</taxon>
        <taxon>Teratosphaeria</taxon>
    </lineage>
</organism>
<keyword evidence="3" id="KW-0732">Signal</keyword>
<feature type="compositionally biased region" description="Basic and acidic residues" evidence="1">
    <location>
        <begin position="372"/>
        <end position="381"/>
    </location>
</feature>
<dbReference type="AlphaFoldDB" id="A0A6G1LMV0"/>
<proteinExistence type="predicted"/>
<feature type="chain" id="PRO_5026027437" description="Mid2 domain-containing protein" evidence="3">
    <location>
        <begin position="22"/>
        <end position="381"/>
    </location>
</feature>
<feature type="compositionally biased region" description="Polar residues" evidence="1">
    <location>
        <begin position="105"/>
        <end position="127"/>
    </location>
</feature>
<feature type="region of interest" description="Disordered" evidence="1">
    <location>
        <begin position="265"/>
        <end position="381"/>
    </location>
</feature>
<protein>
    <recommendedName>
        <fullName evidence="6">Mid2 domain-containing protein</fullName>
    </recommendedName>
</protein>
<evidence type="ECO:0000256" key="2">
    <source>
        <dbReference type="SAM" id="Phobius"/>
    </source>
</evidence>
<feature type="region of interest" description="Disordered" evidence="1">
    <location>
        <begin position="195"/>
        <end position="214"/>
    </location>
</feature>